<protein>
    <submittedName>
        <fullName evidence="6">Peptidase A1</fullName>
    </submittedName>
</protein>
<dbReference type="PANTHER" id="PTHR47967:SF123">
    <property type="entry name" value="ASPARTIC PROTEINASE NEPENTHESIN-1-LIKE"/>
    <property type="match status" value="1"/>
</dbReference>
<comment type="similarity">
    <text evidence="1">Belongs to the peptidase A1 family.</text>
</comment>
<evidence type="ECO:0000256" key="3">
    <source>
        <dbReference type="ARBA" id="ARBA00022801"/>
    </source>
</evidence>
<dbReference type="STRING" id="93759.A0A1R3KBR4"/>
<dbReference type="Gene3D" id="2.40.70.10">
    <property type="entry name" value="Acid Proteases"/>
    <property type="match status" value="2"/>
</dbReference>
<dbReference type="OrthoDB" id="1072226at2759"/>
<sequence>MSLALYFILITLLSQLHFAFSDSPNPLGLSIRATIDDSPGSPLYQIENLTIAGRVERLINISNARVNYLNSNLHKNAKPNPDNIRIGIYRDFLFYAVGFTIGSQQHPVKLLLDTGGGLIWTQCQPCSHTCFPQRLPMFDPRLSSTYSKLPCSHQFCQGPNRIYDCVSGQCVYNVSYCGGSWTAGIASFESFQFPMSSGHMGSFNNIIFGCSYQSSDFAFKNNEISGIFGLGMSPDSMVTQFAPVIQSRFSYCLIPFPDAMPRPLILRFGEDIPQRPHLQSALMWQVQLSPIFYYLELLDITVANHRIGFHPDTFRIRPDGSGGLFIDSGALFSFIDTNTVGINAYETVMQVYQAYYGSRGLRRIRGTLGFELCYETPPSYRDYASITFHLNGADYTVPGIYGHFTLSGHGFCVAIIKGTASILGAWHQQNKRIIYDRNRALIQFGDEQCVNDVL</sequence>
<dbReference type="InterPro" id="IPR032799">
    <property type="entry name" value="TAXi_C"/>
</dbReference>
<keyword evidence="4" id="KW-0732">Signal</keyword>
<dbReference type="PROSITE" id="PS51767">
    <property type="entry name" value="PEPTIDASE_A1"/>
    <property type="match status" value="1"/>
</dbReference>
<proteinExistence type="inferred from homology"/>
<feature type="signal peptide" evidence="4">
    <location>
        <begin position="1"/>
        <end position="21"/>
    </location>
</feature>
<evidence type="ECO:0000259" key="5">
    <source>
        <dbReference type="PROSITE" id="PS51767"/>
    </source>
</evidence>
<evidence type="ECO:0000256" key="1">
    <source>
        <dbReference type="ARBA" id="ARBA00007447"/>
    </source>
</evidence>
<accession>A0A1R3KBR4</accession>
<dbReference type="GO" id="GO:0008233">
    <property type="term" value="F:peptidase activity"/>
    <property type="evidence" value="ECO:0007669"/>
    <property type="project" value="UniProtKB-KW"/>
</dbReference>
<dbReference type="GO" id="GO:0006508">
    <property type="term" value="P:proteolysis"/>
    <property type="evidence" value="ECO:0007669"/>
    <property type="project" value="UniProtKB-KW"/>
</dbReference>
<keyword evidence="7" id="KW-1185">Reference proteome</keyword>
<keyword evidence="3" id="KW-0378">Hydrolase</keyword>
<dbReference type="GO" id="GO:0005576">
    <property type="term" value="C:extracellular region"/>
    <property type="evidence" value="ECO:0007669"/>
    <property type="project" value="TreeGrafter"/>
</dbReference>
<gene>
    <name evidence="6" type="ORF">COLO4_09609</name>
</gene>
<evidence type="ECO:0000313" key="7">
    <source>
        <dbReference type="Proteomes" id="UP000187203"/>
    </source>
</evidence>
<dbReference type="InterPro" id="IPR021109">
    <property type="entry name" value="Peptidase_aspartic_dom_sf"/>
</dbReference>
<dbReference type="AlphaFoldDB" id="A0A1R3KBR4"/>
<dbReference type="InterPro" id="IPR032861">
    <property type="entry name" value="TAXi_N"/>
</dbReference>
<dbReference type="EMBL" id="AWUE01014252">
    <property type="protein sequence ID" value="OMP04484.1"/>
    <property type="molecule type" value="Genomic_DNA"/>
</dbReference>
<comment type="caution">
    <text evidence="6">The sequence shown here is derived from an EMBL/GenBank/DDBJ whole genome shotgun (WGS) entry which is preliminary data.</text>
</comment>
<dbReference type="InterPro" id="IPR051708">
    <property type="entry name" value="Plant_Aspart_Prot_A1"/>
</dbReference>
<feature type="chain" id="PRO_5012210063" evidence="4">
    <location>
        <begin position="22"/>
        <end position="454"/>
    </location>
</feature>
<name>A0A1R3KBR4_9ROSI</name>
<evidence type="ECO:0000256" key="4">
    <source>
        <dbReference type="SAM" id="SignalP"/>
    </source>
</evidence>
<reference evidence="7" key="1">
    <citation type="submission" date="2013-09" db="EMBL/GenBank/DDBJ databases">
        <title>Corchorus olitorius genome sequencing.</title>
        <authorList>
            <person name="Alam M."/>
            <person name="Haque M.S."/>
            <person name="Islam M.S."/>
            <person name="Emdad E.M."/>
            <person name="Islam M.M."/>
            <person name="Ahmed B."/>
            <person name="Halim A."/>
            <person name="Hossen Q.M.M."/>
            <person name="Hossain M.Z."/>
            <person name="Ahmed R."/>
            <person name="Khan M.M."/>
            <person name="Islam R."/>
            <person name="Rashid M.M."/>
            <person name="Khan S.A."/>
            <person name="Rahman M.S."/>
            <person name="Alam M."/>
            <person name="Yahiya A.S."/>
            <person name="Khan M.S."/>
            <person name="Azam M.S."/>
            <person name="Haque T."/>
            <person name="Lashkar M.Z.H."/>
            <person name="Akhand A.I."/>
            <person name="Morshed G."/>
            <person name="Roy S."/>
            <person name="Uddin K.S."/>
            <person name="Rabeya T."/>
            <person name="Hossain A.S."/>
            <person name="Chowdhury A."/>
            <person name="Snigdha A.R."/>
            <person name="Mortoza M.S."/>
            <person name="Matin S.A."/>
            <person name="Hoque S.M.E."/>
            <person name="Islam M.K."/>
            <person name="Roy D.K."/>
            <person name="Haider R."/>
            <person name="Moosa M.M."/>
            <person name="Elias S.M."/>
            <person name="Hasan A.M."/>
            <person name="Jahan S."/>
            <person name="Shafiuddin M."/>
            <person name="Mahmood N."/>
            <person name="Shommy N.S."/>
        </authorList>
    </citation>
    <scope>NUCLEOTIDE SEQUENCE [LARGE SCALE GENOMIC DNA]</scope>
    <source>
        <strain evidence="7">cv. O-4</strain>
    </source>
</reference>
<dbReference type="InterPro" id="IPR033121">
    <property type="entry name" value="PEPTIDASE_A1"/>
</dbReference>
<dbReference type="Pfam" id="PF14543">
    <property type="entry name" value="TAXi_N"/>
    <property type="match status" value="1"/>
</dbReference>
<organism evidence="6 7">
    <name type="scientific">Corchorus olitorius</name>
    <dbReference type="NCBI Taxonomy" id="93759"/>
    <lineage>
        <taxon>Eukaryota</taxon>
        <taxon>Viridiplantae</taxon>
        <taxon>Streptophyta</taxon>
        <taxon>Embryophyta</taxon>
        <taxon>Tracheophyta</taxon>
        <taxon>Spermatophyta</taxon>
        <taxon>Magnoliopsida</taxon>
        <taxon>eudicotyledons</taxon>
        <taxon>Gunneridae</taxon>
        <taxon>Pentapetalae</taxon>
        <taxon>rosids</taxon>
        <taxon>malvids</taxon>
        <taxon>Malvales</taxon>
        <taxon>Malvaceae</taxon>
        <taxon>Grewioideae</taxon>
        <taxon>Apeibeae</taxon>
        <taxon>Corchorus</taxon>
    </lineage>
</organism>
<dbReference type="SUPFAM" id="SSF50630">
    <property type="entry name" value="Acid proteases"/>
    <property type="match status" value="1"/>
</dbReference>
<dbReference type="Proteomes" id="UP000187203">
    <property type="component" value="Unassembled WGS sequence"/>
</dbReference>
<feature type="domain" description="Peptidase A1" evidence="5">
    <location>
        <begin position="95"/>
        <end position="445"/>
    </location>
</feature>
<keyword evidence="2" id="KW-0645">Protease</keyword>
<dbReference type="Pfam" id="PF14541">
    <property type="entry name" value="TAXi_C"/>
    <property type="match status" value="1"/>
</dbReference>
<evidence type="ECO:0000256" key="2">
    <source>
        <dbReference type="ARBA" id="ARBA00022670"/>
    </source>
</evidence>
<evidence type="ECO:0000313" key="6">
    <source>
        <dbReference type="EMBL" id="OMP04484.1"/>
    </source>
</evidence>
<dbReference type="PANTHER" id="PTHR47967">
    <property type="entry name" value="OS07G0603500 PROTEIN-RELATED"/>
    <property type="match status" value="1"/>
</dbReference>